<keyword evidence="7" id="KW-0238">DNA-binding</keyword>
<dbReference type="InterPro" id="IPR036236">
    <property type="entry name" value="Znf_C2H2_sf"/>
</dbReference>
<dbReference type="Pfam" id="PF13894">
    <property type="entry name" value="zf-C2H2_4"/>
    <property type="match status" value="1"/>
</dbReference>
<dbReference type="Gene3D" id="3.30.160.60">
    <property type="entry name" value="Classic Zinc Finger"/>
    <property type="match status" value="3"/>
</dbReference>
<organism evidence="13">
    <name type="scientific">Anoplophora glabripennis</name>
    <name type="common">Asian longhorn beetle</name>
    <name type="synonym">Anoplophora nobilis</name>
    <dbReference type="NCBI Taxonomy" id="217634"/>
    <lineage>
        <taxon>Eukaryota</taxon>
        <taxon>Metazoa</taxon>
        <taxon>Ecdysozoa</taxon>
        <taxon>Arthropoda</taxon>
        <taxon>Hexapoda</taxon>
        <taxon>Insecta</taxon>
        <taxon>Pterygota</taxon>
        <taxon>Neoptera</taxon>
        <taxon>Endopterygota</taxon>
        <taxon>Coleoptera</taxon>
        <taxon>Polyphaga</taxon>
        <taxon>Cucujiformia</taxon>
        <taxon>Chrysomeloidea</taxon>
        <taxon>Cerambycidae</taxon>
        <taxon>Lamiinae</taxon>
        <taxon>Lamiini</taxon>
        <taxon>Anoplophora</taxon>
    </lineage>
</organism>
<dbReference type="AlphaFoldDB" id="V5GKB1"/>
<evidence type="ECO:0000256" key="3">
    <source>
        <dbReference type="ARBA" id="ARBA00022737"/>
    </source>
</evidence>
<accession>V5GKB1</accession>
<feature type="domain" description="C2H2-type" evidence="12">
    <location>
        <begin position="236"/>
        <end position="265"/>
    </location>
</feature>
<dbReference type="FunFam" id="3.30.160.60:FF:000018">
    <property type="entry name" value="Krueppel-like factor 15"/>
    <property type="match status" value="1"/>
</dbReference>
<dbReference type="FunFam" id="3.30.160.60:FF:000100">
    <property type="entry name" value="Zinc finger 45-like"/>
    <property type="match status" value="1"/>
</dbReference>
<keyword evidence="5" id="KW-0862">Zinc</keyword>
<name>V5GKB1_ANOGL</name>
<dbReference type="GO" id="GO:0000981">
    <property type="term" value="F:DNA-binding transcription factor activity, RNA polymerase II-specific"/>
    <property type="evidence" value="ECO:0007669"/>
    <property type="project" value="TreeGrafter"/>
</dbReference>
<evidence type="ECO:0000259" key="12">
    <source>
        <dbReference type="PROSITE" id="PS50157"/>
    </source>
</evidence>
<dbReference type="PROSITE" id="PS50157">
    <property type="entry name" value="ZINC_FINGER_C2H2_2"/>
    <property type="match status" value="3"/>
</dbReference>
<keyword evidence="2" id="KW-0479">Metal-binding</keyword>
<dbReference type="PROSITE" id="PS00028">
    <property type="entry name" value="ZINC_FINGER_C2H2_1"/>
    <property type="match status" value="3"/>
</dbReference>
<feature type="compositionally biased region" description="Polar residues" evidence="11">
    <location>
        <begin position="43"/>
        <end position="56"/>
    </location>
</feature>
<keyword evidence="4 10" id="KW-0863">Zinc-finger</keyword>
<feature type="region of interest" description="Disordered" evidence="11">
    <location>
        <begin position="42"/>
        <end position="65"/>
    </location>
</feature>
<dbReference type="EMBL" id="GALX01003972">
    <property type="protein sequence ID" value="JAB64494.1"/>
    <property type="molecule type" value="Transcribed_RNA"/>
</dbReference>
<keyword evidence="3" id="KW-0677">Repeat</keyword>
<evidence type="ECO:0000256" key="6">
    <source>
        <dbReference type="ARBA" id="ARBA00023015"/>
    </source>
</evidence>
<keyword evidence="6" id="KW-0805">Transcription regulation</keyword>
<proteinExistence type="predicted"/>
<evidence type="ECO:0000256" key="5">
    <source>
        <dbReference type="ARBA" id="ARBA00022833"/>
    </source>
</evidence>
<keyword evidence="9" id="KW-0539">Nucleus</keyword>
<feature type="region of interest" description="Disordered" evidence="11">
    <location>
        <begin position="1"/>
        <end position="29"/>
    </location>
</feature>
<dbReference type="PANTHER" id="PTHR23235:SF120">
    <property type="entry name" value="KRUPPEL-LIKE FACTOR 15"/>
    <property type="match status" value="1"/>
</dbReference>
<dbReference type="Pfam" id="PF00096">
    <property type="entry name" value="zf-C2H2"/>
    <property type="match status" value="2"/>
</dbReference>
<protein>
    <submittedName>
        <fullName evidence="13">Krueppel-like factor 10</fullName>
    </submittedName>
</protein>
<reference evidence="13" key="1">
    <citation type="submission" date="2013-07" db="EMBL/GenBank/DDBJ databases">
        <title>Midgut Transcriptome Profiling of Anoplphora glabripennis, a Lignocellulose Degrading, Wood-Boring Cerambycid.</title>
        <authorList>
            <person name="Scully E.D."/>
            <person name="Hoover K."/>
            <person name="Carlson J.E."/>
            <person name="Tien M."/>
            <person name="Geib S.M."/>
        </authorList>
    </citation>
    <scope>NUCLEOTIDE SEQUENCE</scope>
</reference>
<evidence type="ECO:0000256" key="1">
    <source>
        <dbReference type="ARBA" id="ARBA00004123"/>
    </source>
</evidence>
<feature type="domain" description="C2H2-type" evidence="12">
    <location>
        <begin position="266"/>
        <end position="295"/>
    </location>
</feature>
<dbReference type="SUPFAM" id="SSF57667">
    <property type="entry name" value="beta-beta-alpha zinc fingers"/>
    <property type="match status" value="2"/>
</dbReference>
<evidence type="ECO:0000256" key="8">
    <source>
        <dbReference type="ARBA" id="ARBA00023163"/>
    </source>
</evidence>
<evidence type="ECO:0000256" key="9">
    <source>
        <dbReference type="ARBA" id="ARBA00023242"/>
    </source>
</evidence>
<comment type="subcellular location">
    <subcellularLocation>
        <location evidence="1">Nucleus</location>
    </subcellularLocation>
</comment>
<dbReference type="PANTHER" id="PTHR23235">
    <property type="entry name" value="KRUEPPEL-LIKE TRANSCRIPTION FACTOR"/>
    <property type="match status" value="1"/>
</dbReference>
<feature type="domain" description="C2H2-type" evidence="12">
    <location>
        <begin position="296"/>
        <end position="323"/>
    </location>
</feature>
<dbReference type="GO" id="GO:0005634">
    <property type="term" value="C:nucleus"/>
    <property type="evidence" value="ECO:0007669"/>
    <property type="project" value="UniProtKB-SubCell"/>
</dbReference>
<dbReference type="SMART" id="SM00355">
    <property type="entry name" value="ZnF_C2H2"/>
    <property type="match status" value="3"/>
</dbReference>
<dbReference type="FunFam" id="3.30.160.60:FF:002639">
    <property type="entry name" value="Kruppel-Like Factor (Zinc finger protein)"/>
    <property type="match status" value="1"/>
</dbReference>
<dbReference type="GO" id="GO:0008270">
    <property type="term" value="F:zinc ion binding"/>
    <property type="evidence" value="ECO:0007669"/>
    <property type="project" value="UniProtKB-KW"/>
</dbReference>
<evidence type="ECO:0000256" key="7">
    <source>
        <dbReference type="ARBA" id="ARBA00023125"/>
    </source>
</evidence>
<gene>
    <name evidence="13" type="primary">KLF10</name>
</gene>
<evidence type="ECO:0000256" key="4">
    <source>
        <dbReference type="ARBA" id="ARBA00022771"/>
    </source>
</evidence>
<evidence type="ECO:0000256" key="11">
    <source>
        <dbReference type="SAM" id="MobiDB-lite"/>
    </source>
</evidence>
<dbReference type="GO" id="GO:0000978">
    <property type="term" value="F:RNA polymerase II cis-regulatory region sequence-specific DNA binding"/>
    <property type="evidence" value="ECO:0007669"/>
    <property type="project" value="TreeGrafter"/>
</dbReference>
<evidence type="ECO:0000256" key="2">
    <source>
        <dbReference type="ARBA" id="ARBA00022723"/>
    </source>
</evidence>
<sequence length="346" mass="39125">MISAERALLSPPTTPPLKNMSDDESTQQSAIFQLRTFLGQKRSLPSPNILTPQPSDSESEELDFPLKKRRYRNDSELARQLLINTPPPEPQIHTFVPPATPVKLFEPIRNNQPPRIQRTVSVIMKANQDGSCTPLPIPVPPPAPPKEINILKSLKFKMGNRKEQVYNSEKDISKEIAIPAPSPKLAIPTLPALAPKLITPSHPQTIFISADGTMLPTQIVLLAPPPPMTQVRKRVYECTYEGCGKNYFKSSHLKAHNRTHTGEKPFICQWQDCGRRFSRSDELSRHKRTHTGEKKFKCEFCQRRFMRSDHLAKHVKRHAKDRVNTPRVNLVPVLRPLQPAGVPVSL</sequence>
<keyword evidence="8" id="KW-0804">Transcription</keyword>
<evidence type="ECO:0000313" key="13">
    <source>
        <dbReference type="EMBL" id="JAB64494.1"/>
    </source>
</evidence>
<dbReference type="InterPro" id="IPR013087">
    <property type="entry name" value="Znf_C2H2_type"/>
</dbReference>
<evidence type="ECO:0000256" key="10">
    <source>
        <dbReference type="PROSITE-ProRule" id="PRU00042"/>
    </source>
</evidence>